<name>A0ABV8QZQ7_9MICC</name>
<dbReference type="Proteomes" id="UP001595773">
    <property type="component" value="Unassembled WGS sequence"/>
</dbReference>
<gene>
    <name evidence="1" type="ORF">ACFOW9_08880</name>
</gene>
<accession>A0ABV8QZQ7</accession>
<dbReference type="EMBL" id="JBHSCQ010000010">
    <property type="protein sequence ID" value="MFC4265715.1"/>
    <property type="molecule type" value="Genomic_DNA"/>
</dbReference>
<reference evidence="2" key="1">
    <citation type="journal article" date="2019" name="Int. J. Syst. Evol. Microbiol.">
        <title>The Global Catalogue of Microorganisms (GCM) 10K type strain sequencing project: providing services to taxonomists for standard genome sequencing and annotation.</title>
        <authorList>
            <consortium name="The Broad Institute Genomics Platform"/>
            <consortium name="The Broad Institute Genome Sequencing Center for Infectious Disease"/>
            <person name="Wu L."/>
            <person name="Ma J."/>
        </authorList>
    </citation>
    <scope>NUCLEOTIDE SEQUENCE [LARGE SCALE GENOMIC DNA]</scope>
    <source>
        <strain evidence="2">CGMCC 1.10698</strain>
    </source>
</reference>
<protein>
    <submittedName>
        <fullName evidence="1">Uncharacterized protein</fullName>
    </submittedName>
</protein>
<keyword evidence="2" id="KW-1185">Reference proteome</keyword>
<organism evidence="1 2">
    <name type="scientific">Arthrobacter cryoconiti</name>
    <dbReference type="NCBI Taxonomy" id="748907"/>
    <lineage>
        <taxon>Bacteria</taxon>
        <taxon>Bacillati</taxon>
        <taxon>Actinomycetota</taxon>
        <taxon>Actinomycetes</taxon>
        <taxon>Micrococcales</taxon>
        <taxon>Micrococcaceae</taxon>
        <taxon>Arthrobacter</taxon>
    </lineage>
</organism>
<proteinExistence type="predicted"/>
<dbReference type="RefSeq" id="WP_376991664.1">
    <property type="nucleotide sequence ID" value="NZ_JBHSCQ010000010.1"/>
</dbReference>
<sequence length="149" mass="17177">MAFVDDDLAFDTMGESRMMPYLVDWLRSKRWLRPDSVVVREFPINGRRVDLLTMTRSGVLSAFELKLGGFARVLEQATYNRQNFDKSWIVIGNHPRPSNVNEAARFGIGIIVVTGTKPKVLLRPGPPDFDWQSRYRARKRLMEIGEIHV</sequence>
<comment type="caution">
    <text evidence="1">The sequence shown here is derived from an EMBL/GenBank/DDBJ whole genome shotgun (WGS) entry which is preliminary data.</text>
</comment>
<evidence type="ECO:0000313" key="1">
    <source>
        <dbReference type="EMBL" id="MFC4265715.1"/>
    </source>
</evidence>
<evidence type="ECO:0000313" key="2">
    <source>
        <dbReference type="Proteomes" id="UP001595773"/>
    </source>
</evidence>